<evidence type="ECO:0000313" key="1">
    <source>
        <dbReference type="EMBL" id="KAI9896007.1"/>
    </source>
</evidence>
<dbReference type="EMBL" id="CM047950">
    <property type="protein sequence ID" value="KAI9896007.1"/>
    <property type="molecule type" value="Genomic_DNA"/>
</dbReference>
<sequence length="187" mass="21032">MASRHRTRLARVRPYPTQVSKPPIRVDEPLFDPTSDFMSWSTVNEANEPNEFNEPQGQGNMQSKLDSLSKEIERLQKQMRTDDRGAPEVHVRRTSGDAMKHRADNSSNSQQDQPRSPALAHDAASQRVLQNLFSSTQALQEQIKGLQQQLATSQHVLSQQISELQSGITSISADLGQQKPRGYSRGW</sequence>
<gene>
    <name evidence="1" type="ORF">N3K66_009076</name>
</gene>
<name>A0ACC0UR59_9HYPO</name>
<dbReference type="Proteomes" id="UP001163324">
    <property type="component" value="Chromosome 11"/>
</dbReference>
<protein>
    <submittedName>
        <fullName evidence="1">Uncharacterized protein</fullName>
    </submittedName>
</protein>
<evidence type="ECO:0000313" key="2">
    <source>
        <dbReference type="Proteomes" id="UP001163324"/>
    </source>
</evidence>
<keyword evidence="2" id="KW-1185">Reference proteome</keyword>
<comment type="caution">
    <text evidence="1">The sequence shown here is derived from an EMBL/GenBank/DDBJ whole genome shotgun (WGS) entry which is preliminary data.</text>
</comment>
<accession>A0ACC0UR59</accession>
<reference evidence="1" key="1">
    <citation type="submission" date="2022-10" db="EMBL/GenBank/DDBJ databases">
        <title>Complete Genome of Trichothecium roseum strain YXFP-22015, a Plant Pathogen Isolated from Citrus.</title>
        <authorList>
            <person name="Wang Y."/>
            <person name="Zhu L."/>
        </authorList>
    </citation>
    <scope>NUCLEOTIDE SEQUENCE</scope>
    <source>
        <strain evidence="1">YXFP-22015</strain>
    </source>
</reference>
<organism evidence="1 2">
    <name type="scientific">Trichothecium roseum</name>
    <dbReference type="NCBI Taxonomy" id="47278"/>
    <lineage>
        <taxon>Eukaryota</taxon>
        <taxon>Fungi</taxon>
        <taxon>Dikarya</taxon>
        <taxon>Ascomycota</taxon>
        <taxon>Pezizomycotina</taxon>
        <taxon>Sordariomycetes</taxon>
        <taxon>Hypocreomycetidae</taxon>
        <taxon>Hypocreales</taxon>
        <taxon>Hypocreales incertae sedis</taxon>
        <taxon>Trichothecium</taxon>
    </lineage>
</organism>
<proteinExistence type="predicted"/>